<protein>
    <recommendedName>
        <fullName evidence="2">CarD-like/TRCF RNAP-interacting domain-containing protein</fullName>
    </recommendedName>
</protein>
<dbReference type="Gene3D" id="1.20.58.1290">
    <property type="entry name" value="CarD-like, C-terminal domain"/>
    <property type="match status" value="1"/>
</dbReference>
<name>A0ABP3Q1C9_9PROT</name>
<dbReference type="InterPro" id="IPR003711">
    <property type="entry name" value="CarD-like/TRCF_RID"/>
</dbReference>
<evidence type="ECO:0000256" key="1">
    <source>
        <dbReference type="SAM" id="MobiDB-lite"/>
    </source>
</evidence>
<feature type="compositionally biased region" description="Low complexity" evidence="1">
    <location>
        <begin position="90"/>
        <end position="104"/>
    </location>
</feature>
<feature type="region of interest" description="Disordered" evidence="1">
    <location>
        <begin position="286"/>
        <end position="308"/>
    </location>
</feature>
<feature type="compositionally biased region" description="Low complexity" evidence="1">
    <location>
        <begin position="112"/>
        <end position="135"/>
    </location>
</feature>
<keyword evidence="4" id="KW-1185">Reference proteome</keyword>
<dbReference type="Gene3D" id="2.40.10.170">
    <property type="match status" value="1"/>
</dbReference>
<dbReference type="InterPro" id="IPR048792">
    <property type="entry name" value="CarD_C"/>
</dbReference>
<reference evidence="4" key="1">
    <citation type="journal article" date="2019" name="Int. J. Syst. Evol. Microbiol.">
        <title>The Global Catalogue of Microorganisms (GCM) 10K type strain sequencing project: providing services to taxonomists for standard genome sequencing and annotation.</title>
        <authorList>
            <consortium name="The Broad Institute Genomics Platform"/>
            <consortium name="The Broad Institute Genome Sequencing Center for Infectious Disease"/>
            <person name="Wu L."/>
            <person name="Ma J."/>
        </authorList>
    </citation>
    <scope>NUCLEOTIDE SEQUENCE [LARGE SCALE GENOMIC DNA]</scope>
    <source>
        <strain evidence="4">JCM 9933</strain>
    </source>
</reference>
<organism evidence="3 4">
    <name type="scientific">Craurococcus roseus</name>
    <dbReference type="NCBI Taxonomy" id="77585"/>
    <lineage>
        <taxon>Bacteria</taxon>
        <taxon>Pseudomonadati</taxon>
        <taxon>Pseudomonadota</taxon>
        <taxon>Alphaproteobacteria</taxon>
        <taxon>Acetobacterales</taxon>
        <taxon>Acetobacteraceae</taxon>
        <taxon>Craurococcus</taxon>
    </lineage>
</organism>
<dbReference type="Pfam" id="PF02559">
    <property type="entry name" value="CarD_TRCF_RID"/>
    <property type="match status" value="1"/>
</dbReference>
<dbReference type="Pfam" id="PF21095">
    <property type="entry name" value="CarD_C"/>
    <property type="match status" value="1"/>
</dbReference>
<dbReference type="InterPro" id="IPR036101">
    <property type="entry name" value="CarD-like/TRCF_RID_sf"/>
</dbReference>
<feature type="compositionally biased region" description="Pro residues" evidence="1">
    <location>
        <begin position="196"/>
        <end position="210"/>
    </location>
</feature>
<evidence type="ECO:0000313" key="4">
    <source>
        <dbReference type="Proteomes" id="UP001501588"/>
    </source>
</evidence>
<dbReference type="SUPFAM" id="SSF141259">
    <property type="entry name" value="CarD-like"/>
    <property type="match status" value="1"/>
</dbReference>
<proteinExistence type="predicted"/>
<gene>
    <name evidence="3" type="ORF">GCM10009416_18980</name>
</gene>
<dbReference type="InterPro" id="IPR042215">
    <property type="entry name" value="CarD-like_C"/>
</dbReference>
<accession>A0ABP3Q1C9</accession>
<evidence type="ECO:0000313" key="3">
    <source>
        <dbReference type="EMBL" id="GAA0580747.1"/>
    </source>
</evidence>
<dbReference type="EMBL" id="BAAAFZ010000022">
    <property type="protein sequence ID" value="GAA0580747.1"/>
    <property type="molecule type" value="Genomic_DNA"/>
</dbReference>
<dbReference type="PANTHER" id="PTHR38447:SF1">
    <property type="entry name" value="RNA POLYMERASE-BINDING TRANSCRIPTION FACTOR CARD"/>
    <property type="match status" value="1"/>
</dbReference>
<feature type="compositionally biased region" description="Basic residues" evidence="1">
    <location>
        <begin position="45"/>
        <end position="57"/>
    </location>
</feature>
<sequence>MPEEVDGVPRSRWPALEGEIARMKASTPAKGSGKRPLVGKAVSKPSRRPAPKTKKAAAAKQATATRRVAASRSKPKASAKPPVKRPTRPAPTTRASATPAGKATAARRRPTARAQPKPAPSAKRPAPKAATATRKPAPRKAHAPSAKRPAPGKAPLSQAKRDAARSPKVAKPPAAKVAAKTSKVGSVPPRSAAGLPPKPPAAAPPAPKPPAAAATKPKPPRSEAGSSAEAPIRAAAPLVSTAEGPAPPPGAASGVAETRAPAPVKLAGPSIGPMGLARAAPNTHFVARRTPPPAQPPKPPAKPVEFKSGDHVVYPTHGVGTVQGIETMSAAGYALQVIVVTFDENRMTLRVPVGKAASSGLRKLASSESMTEALDTLRGRARVKRTMWSRRAQEYEAKINSGDPVQIAEVVRDLHRNAGQPDQSFSERQIYEQALDRLAAELAAIDRSDKPAATEKLLNHLNAA</sequence>
<dbReference type="Proteomes" id="UP001501588">
    <property type="component" value="Unassembled WGS sequence"/>
</dbReference>
<dbReference type="PANTHER" id="PTHR38447">
    <property type="entry name" value="TRANSCRIPTION FACTOR YDEB-RELATED"/>
    <property type="match status" value="1"/>
</dbReference>
<feature type="region of interest" description="Disordered" evidence="1">
    <location>
        <begin position="1"/>
        <end position="258"/>
    </location>
</feature>
<comment type="caution">
    <text evidence="3">The sequence shown here is derived from an EMBL/GenBank/DDBJ whole genome shotgun (WGS) entry which is preliminary data.</text>
</comment>
<feature type="domain" description="CarD-like/TRCF RNAP-interacting" evidence="2">
    <location>
        <begin position="305"/>
        <end position="415"/>
    </location>
</feature>
<feature type="compositionally biased region" description="Low complexity" evidence="1">
    <location>
        <begin position="58"/>
        <end position="72"/>
    </location>
</feature>
<dbReference type="InterPro" id="IPR052531">
    <property type="entry name" value="CarD-like_regulator"/>
</dbReference>
<feature type="compositionally biased region" description="Pro residues" evidence="1">
    <location>
        <begin position="290"/>
        <end position="302"/>
    </location>
</feature>
<feature type="compositionally biased region" description="Low complexity" evidence="1">
    <location>
        <begin position="166"/>
        <end position="187"/>
    </location>
</feature>
<feature type="compositionally biased region" description="Basic residues" evidence="1">
    <location>
        <begin position="73"/>
        <end position="87"/>
    </location>
</feature>
<dbReference type="SMART" id="SM01058">
    <property type="entry name" value="CarD_TRCF"/>
    <property type="match status" value="1"/>
</dbReference>
<evidence type="ECO:0000259" key="2">
    <source>
        <dbReference type="SMART" id="SM01058"/>
    </source>
</evidence>